<dbReference type="SUPFAM" id="SSF52266">
    <property type="entry name" value="SGNH hydrolase"/>
    <property type="match status" value="1"/>
</dbReference>
<evidence type="ECO:0000256" key="3">
    <source>
        <dbReference type="SAM" id="SignalP"/>
    </source>
</evidence>
<dbReference type="KEGG" id="sgrg:L0C25_18425"/>
<keyword evidence="5" id="KW-0378">Hydrolase</keyword>
<feature type="disulfide bond" evidence="2">
    <location>
        <begin position="64"/>
        <end position="89"/>
    </location>
</feature>
<reference evidence="5" key="1">
    <citation type="submission" date="2022-01" db="EMBL/GenBank/DDBJ databases">
        <title>Nocardioidaceae gen. sp. A5X3R13.</title>
        <authorList>
            <person name="Lopez Marin M.A."/>
            <person name="Uhlik O."/>
        </authorList>
    </citation>
    <scope>NUCLEOTIDE SEQUENCE</scope>
    <source>
        <strain evidence="5">A5X3R13</strain>
    </source>
</reference>
<dbReference type="Gene3D" id="3.40.50.1110">
    <property type="entry name" value="SGNH hydrolase"/>
    <property type="match status" value="1"/>
</dbReference>
<evidence type="ECO:0000259" key="4">
    <source>
        <dbReference type="Pfam" id="PF13472"/>
    </source>
</evidence>
<dbReference type="CDD" id="cd01823">
    <property type="entry name" value="SEST_like"/>
    <property type="match status" value="1"/>
</dbReference>
<dbReference type="Pfam" id="PF13472">
    <property type="entry name" value="Lipase_GDSL_2"/>
    <property type="match status" value="1"/>
</dbReference>
<proteinExistence type="predicted"/>
<dbReference type="RefSeq" id="WP_271633213.1">
    <property type="nucleotide sequence ID" value="NZ_CP094970.1"/>
</dbReference>
<dbReference type="InterPro" id="IPR036514">
    <property type="entry name" value="SGNH_hydro_sf"/>
</dbReference>
<accession>A0AA46TG30</accession>
<keyword evidence="2" id="KW-1015">Disulfide bond</keyword>
<dbReference type="AlphaFoldDB" id="A0AA46TG30"/>
<evidence type="ECO:0000313" key="6">
    <source>
        <dbReference type="Proteomes" id="UP001164390"/>
    </source>
</evidence>
<sequence>MLRVPIAAALVGLLAAVAGTTSAQAGQPDDGSRRAHYDDYVALGDSFTSGPLIHPIRLDRPLGCVVSARNYPALLAAQLDVETYTDVSCGGARSSNLWKPQETPLGTNARQLDALSKDTDLVTLGMGGNDFGLFGSLISDCTEVRDQNPTGSPCKNKFTENGVDTKLRDAKRIRGHIARSVRAIHKRAPSAEVAVVGYVRILPPIGTCDAVPFADGDYAWGDKLERRLNKSLRLGAERNGATYINMYPASIGHDACGSGVAWVNGSKIDLLRAMSFHPFAKGMVGIAGETYRQLTGRTAPRVKPFDTGAATAGKREAKRFAELLH</sequence>
<keyword evidence="3" id="KW-0732">Signal</keyword>
<feature type="domain" description="SGNH hydrolase-type esterase" evidence="4">
    <location>
        <begin position="42"/>
        <end position="282"/>
    </location>
</feature>
<feature type="disulfide bond" evidence="2">
    <location>
        <begin position="141"/>
        <end position="154"/>
    </location>
</feature>
<dbReference type="GO" id="GO:0004806">
    <property type="term" value="F:triacylglycerol lipase activity"/>
    <property type="evidence" value="ECO:0007669"/>
    <property type="project" value="TreeGrafter"/>
</dbReference>
<evidence type="ECO:0000256" key="2">
    <source>
        <dbReference type="PIRSR" id="PIRSR637460-2"/>
    </source>
</evidence>
<gene>
    <name evidence="5" type="ORF">L0C25_18425</name>
</gene>
<dbReference type="InterPro" id="IPR037460">
    <property type="entry name" value="SEST-like"/>
</dbReference>
<feature type="active site" description="Nucleophile" evidence="1">
    <location>
        <position position="46"/>
    </location>
</feature>
<name>A0AA46TG30_9ACTN</name>
<dbReference type="EMBL" id="CP094970">
    <property type="protein sequence ID" value="UYM04490.1"/>
    <property type="molecule type" value="Genomic_DNA"/>
</dbReference>
<keyword evidence="6" id="KW-1185">Reference proteome</keyword>
<feature type="active site" evidence="1">
    <location>
        <position position="277"/>
    </location>
</feature>
<feature type="chain" id="PRO_5041247892" evidence="3">
    <location>
        <begin position="26"/>
        <end position="325"/>
    </location>
</feature>
<dbReference type="InterPro" id="IPR013830">
    <property type="entry name" value="SGNH_hydro"/>
</dbReference>
<protein>
    <submittedName>
        <fullName evidence="5">SGNH/GDSL hydrolase family protein</fullName>
    </submittedName>
</protein>
<evidence type="ECO:0000313" key="5">
    <source>
        <dbReference type="EMBL" id="UYM04490.1"/>
    </source>
</evidence>
<dbReference type="Proteomes" id="UP001164390">
    <property type="component" value="Chromosome"/>
</dbReference>
<dbReference type="PANTHER" id="PTHR37981:SF1">
    <property type="entry name" value="SGNH HYDROLASE-TYPE ESTERASE DOMAIN-CONTAINING PROTEIN"/>
    <property type="match status" value="1"/>
</dbReference>
<feature type="signal peptide" evidence="3">
    <location>
        <begin position="1"/>
        <end position="25"/>
    </location>
</feature>
<organism evidence="5 6">
    <name type="scientific">Solicola gregarius</name>
    <dbReference type="NCBI Taxonomy" id="2908642"/>
    <lineage>
        <taxon>Bacteria</taxon>
        <taxon>Bacillati</taxon>
        <taxon>Actinomycetota</taxon>
        <taxon>Actinomycetes</taxon>
        <taxon>Propionibacteriales</taxon>
        <taxon>Nocardioidaceae</taxon>
        <taxon>Solicola</taxon>
    </lineage>
</organism>
<feature type="disulfide bond" evidence="2">
    <location>
        <begin position="208"/>
        <end position="256"/>
    </location>
</feature>
<evidence type="ECO:0000256" key="1">
    <source>
        <dbReference type="PIRSR" id="PIRSR637460-1"/>
    </source>
</evidence>
<dbReference type="PANTHER" id="PTHR37981">
    <property type="entry name" value="LIPASE 2"/>
    <property type="match status" value="1"/>
</dbReference>
<dbReference type="GO" id="GO:0019433">
    <property type="term" value="P:triglyceride catabolic process"/>
    <property type="evidence" value="ECO:0007669"/>
    <property type="project" value="TreeGrafter"/>
</dbReference>